<evidence type="ECO:0000313" key="10">
    <source>
        <dbReference type="EMBL" id="MBS7660434.1"/>
    </source>
</evidence>
<comment type="similarity">
    <text evidence="2">Belongs to the ABC transporter superfamily.</text>
</comment>
<dbReference type="SMART" id="SM00382">
    <property type="entry name" value="AAA"/>
    <property type="match status" value="1"/>
</dbReference>
<sequence>MTSSPFALEIRDLHKRYGAHEVLKGISLSARDGDVISILGSSGSGKSTFLRCINLLENPHQGQIIVNGEELQLKRGAAGELHAASGKQINRLRSELGFVFQNFNLWPHMSVLDNITEAPRRVLGLSKAEAVERAEALLAKVGIADKRHVYPNQLSGGQQQRAAIARTLCMEPKVILFDEPTSALDPEMVQEVLSVIRALAEEGRTMLLVTHEMNFARQVSSEVVFLHQGLVEEQGPPAQVFDNPQSARCKQFMSSNH</sequence>
<organism evidence="10 11">
    <name type="scientific">Pseudomonas lalucatii</name>
    <dbReference type="NCBI Taxonomy" id="1424203"/>
    <lineage>
        <taxon>Bacteria</taxon>
        <taxon>Pseudomonadati</taxon>
        <taxon>Pseudomonadota</taxon>
        <taxon>Gammaproteobacteria</taxon>
        <taxon>Pseudomonadales</taxon>
        <taxon>Pseudomonadaceae</taxon>
        <taxon>Pseudomonas</taxon>
    </lineage>
</organism>
<proteinExistence type="inferred from homology"/>
<keyword evidence="8" id="KW-0472">Membrane</keyword>
<dbReference type="CDD" id="cd03262">
    <property type="entry name" value="ABC_HisP_GlnQ"/>
    <property type="match status" value="1"/>
</dbReference>
<comment type="caution">
    <text evidence="10">The sequence shown here is derived from an EMBL/GenBank/DDBJ whole genome shotgun (WGS) entry which is preliminary data.</text>
</comment>
<evidence type="ECO:0000256" key="5">
    <source>
        <dbReference type="ARBA" id="ARBA00022519"/>
    </source>
</evidence>
<evidence type="ECO:0000256" key="6">
    <source>
        <dbReference type="ARBA" id="ARBA00022741"/>
    </source>
</evidence>
<comment type="subcellular location">
    <subcellularLocation>
        <location evidence="1">Cell inner membrane</location>
        <topology evidence="1">Peripheral membrane protein</topology>
    </subcellularLocation>
</comment>
<keyword evidence="7 10" id="KW-0067">ATP-binding</keyword>
<dbReference type="InterPro" id="IPR027417">
    <property type="entry name" value="P-loop_NTPase"/>
</dbReference>
<dbReference type="Proteomes" id="UP001196601">
    <property type="component" value="Unassembled WGS sequence"/>
</dbReference>
<evidence type="ECO:0000256" key="8">
    <source>
        <dbReference type="ARBA" id="ARBA00023136"/>
    </source>
</evidence>
<dbReference type="InterPro" id="IPR003593">
    <property type="entry name" value="AAA+_ATPase"/>
</dbReference>
<dbReference type="PROSITE" id="PS50893">
    <property type="entry name" value="ABC_TRANSPORTER_2"/>
    <property type="match status" value="1"/>
</dbReference>
<dbReference type="EMBL" id="JADPMV010000001">
    <property type="protein sequence ID" value="MBS7660434.1"/>
    <property type="molecule type" value="Genomic_DNA"/>
</dbReference>
<dbReference type="Gene3D" id="3.40.50.300">
    <property type="entry name" value="P-loop containing nucleotide triphosphate hydrolases"/>
    <property type="match status" value="1"/>
</dbReference>
<dbReference type="PANTHER" id="PTHR43166:SF35">
    <property type="entry name" value="L-CYSTINE IMPORT ATP-BINDING PROTEIN TCYN"/>
    <property type="match status" value="1"/>
</dbReference>
<keyword evidence="3" id="KW-0813">Transport</keyword>
<evidence type="ECO:0000259" key="9">
    <source>
        <dbReference type="PROSITE" id="PS50893"/>
    </source>
</evidence>
<accession>A0ABS5PX39</accession>
<dbReference type="SUPFAM" id="SSF52540">
    <property type="entry name" value="P-loop containing nucleoside triphosphate hydrolases"/>
    <property type="match status" value="1"/>
</dbReference>
<dbReference type="InterPro" id="IPR017871">
    <property type="entry name" value="ABC_transporter-like_CS"/>
</dbReference>
<keyword evidence="6" id="KW-0547">Nucleotide-binding</keyword>
<keyword evidence="4" id="KW-1003">Cell membrane</keyword>
<evidence type="ECO:0000313" key="11">
    <source>
        <dbReference type="Proteomes" id="UP001196601"/>
    </source>
</evidence>
<dbReference type="GO" id="GO:0005524">
    <property type="term" value="F:ATP binding"/>
    <property type="evidence" value="ECO:0007669"/>
    <property type="project" value="UniProtKB-KW"/>
</dbReference>
<dbReference type="RefSeq" id="WP_213637813.1">
    <property type="nucleotide sequence ID" value="NZ_JADPMV010000001.1"/>
</dbReference>
<gene>
    <name evidence="10" type="ORF">I0D00_00520</name>
</gene>
<keyword evidence="11" id="KW-1185">Reference proteome</keyword>
<name>A0ABS5PX39_9PSED</name>
<keyword evidence="5" id="KW-0997">Cell inner membrane</keyword>
<dbReference type="InterPro" id="IPR050086">
    <property type="entry name" value="MetN_ABC_transporter-like"/>
</dbReference>
<protein>
    <submittedName>
        <fullName evidence="10">ABC transporter ATP-binding protein</fullName>
    </submittedName>
</protein>
<dbReference type="PROSITE" id="PS00211">
    <property type="entry name" value="ABC_TRANSPORTER_1"/>
    <property type="match status" value="1"/>
</dbReference>
<dbReference type="InterPro" id="IPR030679">
    <property type="entry name" value="ABC_ATPase_HisP-typ"/>
</dbReference>
<evidence type="ECO:0000256" key="1">
    <source>
        <dbReference type="ARBA" id="ARBA00004417"/>
    </source>
</evidence>
<reference evidence="10 11" key="1">
    <citation type="journal article" date="2021" name="Syst. Appl. Microbiol.">
        <title>Pseudomonas lalucatii sp. nov. isolated from Vallgornera, a karstic cave in Mallorca, Western Mediterranean.</title>
        <authorList>
            <person name="Busquets A."/>
            <person name="Mulet M."/>
            <person name="Gomila M."/>
            <person name="Garcia-Valdes E."/>
        </authorList>
    </citation>
    <scope>NUCLEOTIDE SEQUENCE [LARGE SCALE GENOMIC DNA]</scope>
    <source>
        <strain evidence="10 11">R1b54</strain>
    </source>
</reference>
<dbReference type="PIRSF" id="PIRSF039085">
    <property type="entry name" value="ABC_ATPase_HisP"/>
    <property type="match status" value="1"/>
</dbReference>
<evidence type="ECO:0000256" key="2">
    <source>
        <dbReference type="ARBA" id="ARBA00005417"/>
    </source>
</evidence>
<dbReference type="InterPro" id="IPR003439">
    <property type="entry name" value="ABC_transporter-like_ATP-bd"/>
</dbReference>
<dbReference type="Pfam" id="PF00005">
    <property type="entry name" value="ABC_tran"/>
    <property type="match status" value="1"/>
</dbReference>
<evidence type="ECO:0000256" key="7">
    <source>
        <dbReference type="ARBA" id="ARBA00022840"/>
    </source>
</evidence>
<dbReference type="PANTHER" id="PTHR43166">
    <property type="entry name" value="AMINO ACID IMPORT ATP-BINDING PROTEIN"/>
    <property type="match status" value="1"/>
</dbReference>
<evidence type="ECO:0000256" key="3">
    <source>
        <dbReference type="ARBA" id="ARBA00022448"/>
    </source>
</evidence>
<feature type="domain" description="ABC transporter" evidence="9">
    <location>
        <begin position="8"/>
        <end position="253"/>
    </location>
</feature>
<evidence type="ECO:0000256" key="4">
    <source>
        <dbReference type="ARBA" id="ARBA00022475"/>
    </source>
</evidence>